<evidence type="ECO:0000313" key="2">
    <source>
        <dbReference type="Proteomes" id="UP000831785"/>
    </source>
</evidence>
<protein>
    <submittedName>
        <fullName evidence="1">DUF4279 domain-containing protein</fullName>
    </submittedName>
</protein>
<sequence>MLDVNSQLQVLFEQHGVSTVTTDDKVLLLTKQPALLQARVTSRQYPTGATSQLDVRLFIQNQMVVECFGDPSDYCLYRLSRQLLGQLSALPLLPDLSALIVLTIPEVVAQELAAPRFGVTQQFLAIHRIRYEAGQPLILHNTTTPDGRHMAWLAVENERFYFVMYLDPTGAEVLWVDTEEFHDVWLRATSATRPLAELAALTKLRPSAQWNMGDPRRVGGARHQESGLDFTLDTPPDTFENKLGLFLDFLEQDAAGIRALASRADCTLRVASYFHNGNSMLGGFHLNAPLLKRLNNLDLSIDFDLYATGEKWGD</sequence>
<dbReference type="EMBL" id="CP095049">
    <property type="protein sequence ID" value="UOQ55265.1"/>
    <property type="molecule type" value="Genomic_DNA"/>
</dbReference>
<accession>A0ABY4FFT8</accession>
<dbReference type="Pfam" id="PF14106">
    <property type="entry name" value="DUF4279"/>
    <property type="match status" value="1"/>
</dbReference>
<gene>
    <name evidence="1" type="ORF">MUN80_11015</name>
</gene>
<reference evidence="1 2" key="1">
    <citation type="submission" date="2022-04" db="EMBL/GenBank/DDBJ databases">
        <title>Hymenobacter sp. isolated from the air.</title>
        <authorList>
            <person name="Won M."/>
            <person name="Lee C.-M."/>
            <person name="Woen H.-Y."/>
            <person name="Kwon S.-W."/>
        </authorList>
    </citation>
    <scope>NUCLEOTIDE SEQUENCE [LARGE SCALE GENOMIC DNA]</scope>
    <source>
        <strain evidence="2">5116 S-27</strain>
    </source>
</reference>
<dbReference type="InterPro" id="IPR025459">
    <property type="entry name" value="DUF4279"/>
</dbReference>
<keyword evidence="2" id="KW-1185">Reference proteome</keyword>
<name>A0ABY4FFT8_9BACT</name>
<organism evidence="1 2">
    <name type="scientific">Hymenobacter cellulosivorans</name>
    <dbReference type="NCBI Taxonomy" id="2932249"/>
    <lineage>
        <taxon>Bacteria</taxon>
        <taxon>Pseudomonadati</taxon>
        <taxon>Bacteroidota</taxon>
        <taxon>Cytophagia</taxon>
        <taxon>Cytophagales</taxon>
        <taxon>Hymenobacteraceae</taxon>
        <taxon>Hymenobacter</taxon>
    </lineage>
</organism>
<evidence type="ECO:0000313" key="1">
    <source>
        <dbReference type="EMBL" id="UOQ55265.1"/>
    </source>
</evidence>
<dbReference type="Proteomes" id="UP000831785">
    <property type="component" value="Chromosome"/>
</dbReference>
<dbReference type="RefSeq" id="WP_244723690.1">
    <property type="nucleotide sequence ID" value="NZ_CP095049.1"/>
</dbReference>
<proteinExistence type="predicted"/>